<dbReference type="EMBL" id="ML208564">
    <property type="protein sequence ID" value="TFK62718.1"/>
    <property type="molecule type" value="Genomic_DNA"/>
</dbReference>
<proteinExistence type="predicted"/>
<protein>
    <submittedName>
        <fullName evidence="1">Uncharacterized protein</fullName>
    </submittedName>
</protein>
<sequence length="651" mass="72967">MTKLTLRCHIWDQPSNRLFDIVLNDEVYVADLTETIRNKKGFPGDRDLSVFKVAISKQDVEPGFRVRGTPNDIEGSVMLHAQRKLEEVFKPGDELNPEDIHIIVMQRFTGMVPLTFTKSYPRAELVKALYNKLNKERLIQIRGPPASGKSALARLLASYIEKVEPGVSISYISHWHENIVKSCGSCWDWLLLHNWTNPDVASVLFIDNAQLSYWDTDLWKTYMPTITQISFPRIIVIASFGSPISDPQVNPTPPMTIDDASRVSLRHGLGSAGLLLTPKEFDEFIQHSRPGHVFDKSFLQLVYRVTGGFIGMIIVLLDIVQGHESYTLYATQGKNAYTFAVFTESIPLSDYFKKLVASLILHLILPSRQDMQYEKSKHNALRVVLGTASVHGFVTRGMLAPFTLEVDKALQLCFEKAWLHADLLHGEVGYSFPSPLHRRCVQAQLWGLADEADAHIVEKTLPEFAFNVIQLFHSPNLSADRTANAASTGIQCSPEAAYGDEFYRCCCLHTKGAVVTPPEFGSTTKSRVNLFIPQKRWGVELLCNGDHLDEYVSTSGEYGAWTRSDRGGDYIILDFCHEMPSKAHPGVSNLYRVIVNKDSRDVLIFDNELKPVVNKDSSFYPSFAGVASESGESAGRAHRDSAEQQELCPAR</sequence>
<name>A0ACD3AA15_9AGAR</name>
<keyword evidence="2" id="KW-1185">Reference proteome</keyword>
<accession>A0ACD3AA15</accession>
<evidence type="ECO:0000313" key="2">
    <source>
        <dbReference type="Proteomes" id="UP000308600"/>
    </source>
</evidence>
<dbReference type="Proteomes" id="UP000308600">
    <property type="component" value="Unassembled WGS sequence"/>
</dbReference>
<organism evidence="1 2">
    <name type="scientific">Pluteus cervinus</name>
    <dbReference type="NCBI Taxonomy" id="181527"/>
    <lineage>
        <taxon>Eukaryota</taxon>
        <taxon>Fungi</taxon>
        <taxon>Dikarya</taxon>
        <taxon>Basidiomycota</taxon>
        <taxon>Agaricomycotina</taxon>
        <taxon>Agaricomycetes</taxon>
        <taxon>Agaricomycetidae</taxon>
        <taxon>Agaricales</taxon>
        <taxon>Pluteineae</taxon>
        <taxon>Pluteaceae</taxon>
        <taxon>Pluteus</taxon>
    </lineage>
</organism>
<reference evidence="1 2" key="1">
    <citation type="journal article" date="2019" name="Nat. Ecol. Evol.">
        <title>Megaphylogeny resolves global patterns of mushroom evolution.</title>
        <authorList>
            <person name="Varga T."/>
            <person name="Krizsan K."/>
            <person name="Foldi C."/>
            <person name="Dima B."/>
            <person name="Sanchez-Garcia M."/>
            <person name="Sanchez-Ramirez S."/>
            <person name="Szollosi G.J."/>
            <person name="Szarkandi J.G."/>
            <person name="Papp V."/>
            <person name="Albert L."/>
            <person name="Andreopoulos W."/>
            <person name="Angelini C."/>
            <person name="Antonin V."/>
            <person name="Barry K.W."/>
            <person name="Bougher N.L."/>
            <person name="Buchanan P."/>
            <person name="Buyck B."/>
            <person name="Bense V."/>
            <person name="Catcheside P."/>
            <person name="Chovatia M."/>
            <person name="Cooper J."/>
            <person name="Damon W."/>
            <person name="Desjardin D."/>
            <person name="Finy P."/>
            <person name="Geml J."/>
            <person name="Haridas S."/>
            <person name="Hughes K."/>
            <person name="Justo A."/>
            <person name="Karasinski D."/>
            <person name="Kautmanova I."/>
            <person name="Kiss B."/>
            <person name="Kocsube S."/>
            <person name="Kotiranta H."/>
            <person name="LaButti K.M."/>
            <person name="Lechner B.E."/>
            <person name="Liimatainen K."/>
            <person name="Lipzen A."/>
            <person name="Lukacs Z."/>
            <person name="Mihaltcheva S."/>
            <person name="Morgado L.N."/>
            <person name="Niskanen T."/>
            <person name="Noordeloos M.E."/>
            <person name="Ohm R.A."/>
            <person name="Ortiz-Santana B."/>
            <person name="Ovrebo C."/>
            <person name="Racz N."/>
            <person name="Riley R."/>
            <person name="Savchenko A."/>
            <person name="Shiryaev A."/>
            <person name="Soop K."/>
            <person name="Spirin V."/>
            <person name="Szebenyi C."/>
            <person name="Tomsovsky M."/>
            <person name="Tulloss R.E."/>
            <person name="Uehling J."/>
            <person name="Grigoriev I.V."/>
            <person name="Vagvolgyi C."/>
            <person name="Papp T."/>
            <person name="Martin F.M."/>
            <person name="Miettinen O."/>
            <person name="Hibbett D.S."/>
            <person name="Nagy L.G."/>
        </authorList>
    </citation>
    <scope>NUCLEOTIDE SEQUENCE [LARGE SCALE GENOMIC DNA]</scope>
    <source>
        <strain evidence="1 2">NL-1719</strain>
    </source>
</reference>
<gene>
    <name evidence="1" type="ORF">BDN72DRAFT_903011</name>
</gene>
<evidence type="ECO:0000313" key="1">
    <source>
        <dbReference type="EMBL" id="TFK62718.1"/>
    </source>
</evidence>